<dbReference type="EMBL" id="CP030750">
    <property type="protein sequence ID" value="AXA23360.1"/>
    <property type="molecule type" value="Genomic_DNA"/>
</dbReference>
<reference evidence="3 4" key="1">
    <citation type="submission" date="2018-06" db="EMBL/GenBank/DDBJ databases">
        <title>The genome of Pseudomonas putida NX-1, a lignin degrader.</title>
        <authorList>
            <person name="Xu Z."/>
        </authorList>
    </citation>
    <scope>NUCLEOTIDE SEQUENCE [LARGE SCALE GENOMIC DNA]</scope>
    <source>
        <strain evidence="3 4">NX-1</strain>
    </source>
</reference>
<protein>
    <submittedName>
        <fullName evidence="3">ATPase</fullName>
    </submittedName>
</protein>
<sequence length="602" mass="68538">MSVQIRKIEIYNFRSIRSITIKPADLAVLVGNNDVGKSNILRALNLFFNDETNAGEPFSFVIDHNVHNNPNQRAKEVRVRLELTVPPAYVDTNGDYVVWEKTWRKDGQYVNSYEGVRVNIGPRGGKTLERVVIPARSNLHGLLRNIKFVYVPAIKDRSYLSRLRAGIYQVIAEVAAERFRISSGEFERSIADHLSELTDEVTETLGFNSRLALPRDLSHIFESLDFMNDESQISLNERGDGVKTRHIPVILKFMADKKHSLLVRGAQPYSFIWGYEEPENNLELSSAIKLADQFLRYLDGAVSQVLLTTHSPVFYNLHLAANDSDLDVTCHHVFRDEDSNSTKETTNSSDIDEHMGTMALFAPKIVEITNQIRQDQEALETAKQQFEMQRCHLYVEGESDRIVISKAFEVFKPEYAGRVRIITKESGAGHGYVQDMLSAWRHTHKHNPDRPKSAGVVDADGPGKTVKNNWNSGDGNCLSAKCFVLPVPAHIRPIRAAGFDIPVVLETLYPREVWQQAYARAELERYDLAKILNTSQIQRVLTQAITANDLFEEDWWLLYMHAFANERKISLARELVARNDAEITLQNFRPLIDDIVRYLFPA</sequence>
<evidence type="ECO:0000313" key="4">
    <source>
        <dbReference type="Proteomes" id="UP000251617"/>
    </source>
</evidence>
<organism evidence="3 4">
    <name type="scientific">Pseudomonas putida</name>
    <name type="common">Arthrobacter siderocapsulatus</name>
    <dbReference type="NCBI Taxonomy" id="303"/>
    <lineage>
        <taxon>Bacteria</taxon>
        <taxon>Pseudomonadati</taxon>
        <taxon>Pseudomonadota</taxon>
        <taxon>Gammaproteobacteria</taxon>
        <taxon>Pseudomonadales</taxon>
        <taxon>Pseudomonadaceae</taxon>
        <taxon>Pseudomonas</taxon>
    </lineage>
</organism>
<evidence type="ECO:0000259" key="2">
    <source>
        <dbReference type="Pfam" id="PF13175"/>
    </source>
</evidence>
<accession>A0AAD0PD89</accession>
<gene>
    <name evidence="3" type="ORF">C1S65_04220</name>
</gene>
<evidence type="ECO:0000313" key="3">
    <source>
        <dbReference type="EMBL" id="AXA23360.1"/>
    </source>
</evidence>
<feature type="domain" description="Endonuclease GajA/Old nuclease/RecF-like AAA" evidence="2">
    <location>
        <begin position="5"/>
        <end position="79"/>
    </location>
</feature>
<dbReference type="PANTHER" id="PTHR43581">
    <property type="entry name" value="ATP/GTP PHOSPHATASE"/>
    <property type="match status" value="1"/>
</dbReference>
<dbReference type="InterPro" id="IPR051396">
    <property type="entry name" value="Bact_Antivir_Def_Nuclease"/>
</dbReference>
<proteinExistence type="predicted"/>
<name>A0AAD0PD89_PSEPU</name>
<feature type="region of interest" description="Disordered" evidence="1">
    <location>
        <begin position="443"/>
        <end position="462"/>
    </location>
</feature>
<dbReference type="InterPro" id="IPR041685">
    <property type="entry name" value="AAA_GajA/Old/RecF-like"/>
</dbReference>
<dbReference type="SUPFAM" id="SSF52540">
    <property type="entry name" value="P-loop containing nucleoside triphosphate hydrolases"/>
    <property type="match status" value="1"/>
</dbReference>
<dbReference type="RefSeq" id="WP_112897306.1">
    <property type="nucleotide sequence ID" value="NZ_CP030750.1"/>
</dbReference>
<evidence type="ECO:0000256" key="1">
    <source>
        <dbReference type="SAM" id="MobiDB-lite"/>
    </source>
</evidence>
<dbReference type="Gene3D" id="3.40.50.300">
    <property type="entry name" value="P-loop containing nucleotide triphosphate hydrolases"/>
    <property type="match status" value="1"/>
</dbReference>
<dbReference type="InterPro" id="IPR027417">
    <property type="entry name" value="P-loop_NTPase"/>
</dbReference>
<dbReference type="AlphaFoldDB" id="A0AAD0PD89"/>
<feature type="domain" description="Endonuclease GajA/Old nuclease/RecF-like AAA" evidence="2">
    <location>
        <begin position="190"/>
        <end position="313"/>
    </location>
</feature>
<dbReference type="Pfam" id="PF13175">
    <property type="entry name" value="AAA_15"/>
    <property type="match status" value="2"/>
</dbReference>
<dbReference type="Proteomes" id="UP000251617">
    <property type="component" value="Chromosome"/>
</dbReference>
<dbReference type="PANTHER" id="PTHR43581:SF4">
    <property type="entry name" value="ATP_GTP PHOSPHATASE"/>
    <property type="match status" value="1"/>
</dbReference>